<proteinExistence type="predicted"/>
<dbReference type="Proteomes" id="UP000469950">
    <property type="component" value="Unassembled WGS sequence"/>
</dbReference>
<protein>
    <submittedName>
        <fullName evidence="1">Fatty acid hydroxylase family like</fullName>
    </submittedName>
</protein>
<dbReference type="EMBL" id="WBMP01000010">
    <property type="protein sequence ID" value="KAE8545088.1"/>
    <property type="molecule type" value="Genomic_DNA"/>
</dbReference>
<sequence>MGKKAIPWHYNHHMNTNWDANWCVTRPWFDYIMGTRIKANPDLAECNPLGVKLPTFV</sequence>
<comment type="caution">
    <text evidence="1">The sequence shown here is derived from an EMBL/GenBank/DDBJ whole genome shotgun (WGS) entry which is preliminary data.</text>
</comment>
<evidence type="ECO:0000313" key="1">
    <source>
        <dbReference type="EMBL" id="KAE8545088.1"/>
    </source>
</evidence>
<organism evidence="1 2">
    <name type="scientific">Marinobacter nauticus</name>
    <name type="common">Marinobacter hydrocarbonoclasticus</name>
    <name type="synonym">Marinobacter aquaeolei</name>
    <dbReference type="NCBI Taxonomy" id="2743"/>
    <lineage>
        <taxon>Bacteria</taxon>
        <taxon>Pseudomonadati</taxon>
        <taxon>Pseudomonadota</taxon>
        <taxon>Gammaproteobacteria</taxon>
        <taxon>Pseudomonadales</taxon>
        <taxon>Marinobacteraceae</taxon>
        <taxon>Marinobacter</taxon>
    </lineage>
</organism>
<gene>
    <name evidence="1" type="ORF">F6453_2419</name>
</gene>
<reference evidence="1 2" key="1">
    <citation type="submission" date="2019-10" db="EMBL/GenBank/DDBJ databases">
        <title>Draft genome sequence of Marinobacter hydrocarbonoclasticus NCT7M from the microbiome of the marine copepod.</title>
        <authorList>
            <person name="Nuttall R."/>
            <person name="Sharma G."/>
            <person name="Moisander P."/>
        </authorList>
    </citation>
    <scope>NUCLEOTIDE SEQUENCE [LARGE SCALE GENOMIC DNA]</scope>
    <source>
        <strain evidence="1 2">NCT7M</strain>
    </source>
</reference>
<dbReference type="AlphaFoldDB" id="A0A833JPR5"/>
<evidence type="ECO:0000313" key="2">
    <source>
        <dbReference type="Proteomes" id="UP000469950"/>
    </source>
</evidence>
<name>A0A833JPR5_MARNT</name>
<accession>A0A833JPR5</accession>
<dbReference type="RefSeq" id="WP_226538144.1">
    <property type="nucleotide sequence ID" value="NZ_CAXEXJ010000028.1"/>
</dbReference>